<dbReference type="HOGENOM" id="CLU_043930_0_0_9"/>
<keyword evidence="3" id="KW-1185">Reference proteome</keyword>
<gene>
    <name evidence="2" type="ORF">ThesuDRAFT_00846</name>
</gene>
<dbReference type="OrthoDB" id="4424890at2"/>
<organism evidence="2 3">
    <name type="scientific">Thermaerobacter subterraneus DSM 13965</name>
    <dbReference type="NCBI Taxonomy" id="867903"/>
    <lineage>
        <taxon>Bacteria</taxon>
        <taxon>Bacillati</taxon>
        <taxon>Bacillota</taxon>
        <taxon>Clostridia</taxon>
        <taxon>Eubacteriales</taxon>
        <taxon>Clostridiales Family XVII. Incertae Sedis</taxon>
        <taxon>Thermaerobacter</taxon>
    </lineage>
</organism>
<accession>K6PQA6</accession>
<dbReference type="eggNOG" id="COG3949">
    <property type="taxonomic scope" value="Bacteria"/>
</dbReference>
<evidence type="ECO:0000313" key="3">
    <source>
        <dbReference type="Proteomes" id="UP000005710"/>
    </source>
</evidence>
<proteinExistence type="predicted"/>
<feature type="transmembrane region" description="Helical" evidence="1">
    <location>
        <begin position="27"/>
        <end position="50"/>
    </location>
</feature>
<dbReference type="EMBL" id="AENY02000002">
    <property type="protein sequence ID" value="EKP95117.1"/>
    <property type="molecule type" value="Genomic_DNA"/>
</dbReference>
<feature type="transmembrane region" description="Helical" evidence="1">
    <location>
        <begin position="292"/>
        <end position="311"/>
    </location>
</feature>
<feature type="transmembrane region" description="Helical" evidence="1">
    <location>
        <begin position="109"/>
        <end position="130"/>
    </location>
</feature>
<feature type="transmembrane region" description="Helical" evidence="1">
    <location>
        <begin position="176"/>
        <end position="203"/>
    </location>
</feature>
<evidence type="ECO:0000313" key="2">
    <source>
        <dbReference type="EMBL" id="EKP95117.1"/>
    </source>
</evidence>
<dbReference type="PANTHER" id="PTHR37814">
    <property type="entry name" value="CONSERVED MEMBRANE PROTEIN"/>
    <property type="match status" value="1"/>
</dbReference>
<sequence length="339" mass="34522">MAATFIGTVVGAGFASGQEILSFFTLYGWPGSLGIVLVAVAFAAGGSWWLELGARTRARSYRDALAATAGPWAGSLLDGLLTASLFLGVGVMTAGAAAVTAEQLGWPPWAGRAAFLFLCVVTVWHGLPGVLAANTTVVPLLVGVVIVVAVHGLRAARPAALAALAPMAAALPAAPAPHWLVAALLYAGFNLLLALPVLVPLGASAPPGARRLGSLAGGMGLAALALLLHMALLAHMPASATRQIPVLYLAAGLPGWFRALLAVVLWTEIFTTAVGSLYGLASRLGVPGSGSYRLAVLVTAALAMAVAEAGFAHLVRVLYPLLGWLGLGLVAWLLWGARR</sequence>
<dbReference type="AlphaFoldDB" id="K6PQA6"/>
<keyword evidence="1" id="KW-0472">Membrane</keyword>
<feature type="transmembrane region" description="Helical" evidence="1">
    <location>
        <begin position="317"/>
        <end position="335"/>
    </location>
</feature>
<dbReference type="PANTHER" id="PTHR37814:SF1">
    <property type="entry name" value="MEMBRANE PROTEIN"/>
    <property type="match status" value="1"/>
</dbReference>
<feature type="transmembrane region" description="Helical" evidence="1">
    <location>
        <begin position="215"/>
        <end position="236"/>
    </location>
</feature>
<reference evidence="2" key="1">
    <citation type="submission" date="2010-10" db="EMBL/GenBank/DDBJ databases">
        <authorList>
            <consortium name="US DOE Joint Genome Institute (JGI-PGF)"/>
            <person name="Lucas S."/>
            <person name="Copeland A."/>
            <person name="Lapidus A."/>
            <person name="Bruce D."/>
            <person name="Goodwin L."/>
            <person name="Pitluck S."/>
            <person name="Kyrpides N."/>
            <person name="Mavromatis K."/>
            <person name="Detter J.C."/>
            <person name="Han C."/>
            <person name="Land M."/>
            <person name="Hauser L."/>
            <person name="Markowitz V."/>
            <person name="Cheng J.-F."/>
            <person name="Hugenholtz P."/>
            <person name="Woyke T."/>
            <person name="Wu D."/>
            <person name="Pukall R."/>
            <person name="Wahrenburg C."/>
            <person name="Brambilla E."/>
            <person name="Klenk H.-P."/>
            <person name="Eisen J.A."/>
        </authorList>
    </citation>
    <scope>NUCLEOTIDE SEQUENCE [LARGE SCALE GENOMIC DNA]</scope>
    <source>
        <strain evidence="2">DSM 13965</strain>
    </source>
</reference>
<feature type="transmembrane region" description="Helical" evidence="1">
    <location>
        <begin position="256"/>
        <end position="280"/>
    </location>
</feature>
<feature type="transmembrane region" description="Helical" evidence="1">
    <location>
        <begin position="71"/>
        <end position="97"/>
    </location>
</feature>
<reference evidence="2" key="2">
    <citation type="submission" date="2012-10" db="EMBL/GenBank/DDBJ databases">
        <title>Improved high-quality draft of Thermaerobacter subterraneus C21, DSM 13965.</title>
        <authorList>
            <consortium name="DOE Joint Genome Institute"/>
            <person name="Eisen J."/>
            <person name="Huntemann M."/>
            <person name="Wei C.-L."/>
            <person name="Han J."/>
            <person name="Detter J.C."/>
            <person name="Han C."/>
            <person name="Tapia R."/>
            <person name="Chen A."/>
            <person name="Kyrpides N."/>
            <person name="Mavromatis K."/>
            <person name="Markowitz V."/>
            <person name="Szeto E."/>
            <person name="Ivanova N."/>
            <person name="Mikhailova N."/>
            <person name="Ovchinnikova G."/>
            <person name="Pagani I."/>
            <person name="Pati A."/>
            <person name="Goodwin L."/>
            <person name="Nordberg H.P."/>
            <person name="Cantor M.N."/>
            <person name="Hua S.X."/>
            <person name="Woyke T."/>
            <person name="Eisen J."/>
            <person name="Klenk H.-P."/>
        </authorList>
    </citation>
    <scope>NUCLEOTIDE SEQUENCE [LARGE SCALE GENOMIC DNA]</scope>
    <source>
        <strain evidence="2">DSM 13965</strain>
    </source>
</reference>
<comment type="caution">
    <text evidence="2">The sequence shown here is derived from an EMBL/GenBank/DDBJ whole genome shotgun (WGS) entry which is preliminary data.</text>
</comment>
<keyword evidence="1" id="KW-1133">Transmembrane helix</keyword>
<feature type="transmembrane region" description="Helical" evidence="1">
    <location>
        <begin position="137"/>
        <end position="156"/>
    </location>
</feature>
<dbReference type="STRING" id="867903.ThesuDRAFT_00846"/>
<protein>
    <submittedName>
        <fullName evidence="2">Membrane protein</fullName>
    </submittedName>
</protein>
<name>K6PQA6_9FIRM</name>
<dbReference type="InterPro" id="IPR038728">
    <property type="entry name" value="YkvI-like"/>
</dbReference>
<dbReference type="Proteomes" id="UP000005710">
    <property type="component" value="Unassembled WGS sequence"/>
</dbReference>
<evidence type="ECO:0000256" key="1">
    <source>
        <dbReference type="SAM" id="Phobius"/>
    </source>
</evidence>
<keyword evidence="1" id="KW-0812">Transmembrane</keyword>
<dbReference type="RefSeq" id="WP_006903121.1">
    <property type="nucleotide sequence ID" value="NZ_JH976535.1"/>
</dbReference>